<name>W9T1C7_9ROSA</name>
<evidence type="ECO:0000313" key="3">
    <source>
        <dbReference type="Proteomes" id="UP000030645"/>
    </source>
</evidence>
<reference evidence="3" key="1">
    <citation type="submission" date="2013-01" db="EMBL/GenBank/DDBJ databases">
        <title>Draft Genome Sequence of a Mulberry Tree, Morus notabilis C.K. Schneid.</title>
        <authorList>
            <person name="He N."/>
            <person name="Zhao S."/>
        </authorList>
    </citation>
    <scope>NUCLEOTIDE SEQUENCE</scope>
</reference>
<dbReference type="AlphaFoldDB" id="W9T1C7"/>
<dbReference type="EMBL" id="KE619267">
    <property type="protein sequence ID" value="EXC35795.1"/>
    <property type="molecule type" value="Genomic_DNA"/>
</dbReference>
<reference evidence="2" key="2">
    <citation type="submission" date="2013-06" db="EMBL/GenBank/DDBJ databases">
        <title>Draft Genome Sequence of a Mulberry Tree, Morus notabilis C.K. Schn.</title>
        <authorList>
            <person name="He N."/>
            <person name="Zhao S."/>
        </authorList>
    </citation>
    <scope>NUCLEOTIDE SEQUENCE</scope>
</reference>
<dbReference type="EMBL" id="KE346343">
    <property type="protein sequence ID" value="EXC33713.1"/>
    <property type="molecule type" value="Genomic_DNA"/>
</dbReference>
<evidence type="ECO:0000313" key="2">
    <source>
        <dbReference type="EMBL" id="EXC35795.1"/>
    </source>
</evidence>
<sequence>MNSDKVWVTKRGKTSTARHLRFATRGGIRVARQGKWRCNVWGSRGVVVSVLRSKQGNVDSRETLVTSES</sequence>
<evidence type="ECO:0000313" key="1">
    <source>
        <dbReference type="EMBL" id="EXC33713.1"/>
    </source>
</evidence>
<keyword evidence="3" id="KW-1185">Reference proteome</keyword>
<gene>
    <name evidence="2" type="ORF">L484_000126</name>
    <name evidence="1" type="ORF">L484_008957</name>
</gene>
<protein>
    <submittedName>
        <fullName evidence="2">Uncharacterized protein</fullName>
    </submittedName>
</protein>
<organism evidence="2 3">
    <name type="scientific">Morus notabilis</name>
    <dbReference type="NCBI Taxonomy" id="981085"/>
    <lineage>
        <taxon>Eukaryota</taxon>
        <taxon>Viridiplantae</taxon>
        <taxon>Streptophyta</taxon>
        <taxon>Embryophyta</taxon>
        <taxon>Tracheophyta</taxon>
        <taxon>Spermatophyta</taxon>
        <taxon>Magnoliopsida</taxon>
        <taxon>eudicotyledons</taxon>
        <taxon>Gunneridae</taxon>
        <taxon>Pentapetalae</taxon>
        <taxon>rosids</taxon>
        <taxon>fabids</taxon>
        <taxon>Rosales</taxon>
        <taxon>Moraceae</taxon>
        <taxon>Moreae</taxon>
        <taxon>Morus</taxon>
    </lineage>
</organism>
<accession>W9T1C7</accession>
<dbReference type="Proteomes" id="UP000030645">
    <property type="component" value="Unassembled WGS sequence"/>
</dbReference>
<proteinExistence type="predicted"/>